<accession>A0A6C0BIA4</accession>
<sequence>MNKNVMIGSLCIFIILIIGLFYFTKVKEGFVDAIVAAATALAKAKQEVTQTNAAIDSAKKAVGSSTEISTAKDAYIKATNAVIAANNAVTDTKAALGDSNFVEFEKNANTARTNLSNLEKVINDKNAAGSEYRRAEADVNLSNPNSAVAKAAAAKARFEALPN</sequence>
<feature type="transmembrane region" description="Helical" evidence="2">
    <location>
        <begin position="6"/>
        <end position="23"/>
    </location>
</feature>
<evidence type="ECO:0000313" key="3">
    <source>
        <dbReference type="EMBL" id="QHS91063.1"/>
    </source>
</evidence>
<dbReference type="EMBL" id="MN739154">
    <property type="protein sequence ID" value="QHS91063.1"/>
    <property type="molecule type" value="Genomic_DNA"/>
</dbReference>
<evidence type="ECO:0000256" key="1">
    <source>
        <dbReference type="SAM" id="Coils"/>
    </source>
</evidence>
<keyword evidence="2" id="KW-0812">Transmembrane</keyword>
<keyword evidence="2" id="KW-0472">Membrane</keyword>
<proteinExistence type="predicted"/>
<keyword evidence="2" id="KW-1133">Transmembrane helix</keyword>
<keyword evidence="1" id="KW-0175">Coiled coil</keyword>
<name>A0A6C0BIA4_9ZZZZ</name>
<protein>
    <submittedName>
        <fullName evidence="3">Uncharacterized protein</fullName>
    </submittedName>
</protein>
<dbReference type="AlphaFoldDB" id="A0A6C0BIA4"/>
<evidence type="ECO:0000256" key="2">
    <source>
        <dbReference type="SAM" id="Phobius"/>
    </source>
</evidence>
<organism evidence="3">
    <name type="scientific">viral metagenome</name>
    <dbReference type="NCBI Taxonomy" id="1070528"/>
    <lineage>
        <taxon>unclassified sequences</taxon>
        <taxon>metagenomes</taxon>
        <taxon>organismal metagenomes</taxon>
    </lineage>
</organism>
<feature type="coiled-coil region" evidence="1">
    <location>
        <begin position="101"/>
        <end position="138"/>
    </location>
</feature>
<reference evidence="3" key="1">
    <citation type="journal article" date="2020" name="Nature">
        <title>Giant virus diversity and host interactions through global metagenomics.</title>
        <authorList>
            <person name="Schulz F."/>
            <person name="Roux S."/>
            <person name="Paez-Espino D."/>
            <person name="Jungbluth S."/>
            <person name="Walsh D.A."/>
            <person name="Denef V.J."/>
            <person name="McMahon K.D."/>
            <person name="Konstantinidis K.T."/>
            <person name="Eloe-Fadrosh E.A."/>
            <person name="Kyrpides N.C."/>
            <person name="Woyke T."/>
        </authorList>
    </citation>
    <scope>NUCLEOTIDE SEQUENCE</scope>
    <source>
        <strain evidence="3">GVMAG-M-3300013004-44</strain>
    </source>
</reference>